<gene>
    <name evidence="2" type="ORF">ACJRO7_032513</name>
</gene>
<proteinExistence type="predicted"/>
<accession>A0ABD3JJP8</accession>
<keyword evidence="3" id="KW-1185">Reference proteome</keyword>
<name>A0ABD3JJP8_EUCGL</name>
<dbReference type="Proteomes" id="UP001634007">
    <property type="component" value="Unassembled WGS sequence"/>
</dbReference>
<feature type="region of interest" description="Disordered" evidence="1">
    <location>
        <begin position="48"/>
        <end position="82"/>
    </location>
</feature>
<protein>
    <submittedName>
        <fullName evidence="2">Uncharacterized protein</fullName>
    </submittedName>
</protein>
<evidence type="ECO:0000256" key="1">
    <source>
        <dbReference type="SAM" id="MobiDB-lite"/>
    </source>
</evidence>
<evidence type="ECO:0000313" key="3">
    <source>
        <dbReference type="Proteomes" id="UP001634007"/>
    </source>
</evidence>
<comment type="caution">
    <text evidence="2">The sequence shown here is derived from an EMBL/GenBank/DDBJ whole genome shotgun (WGS) entry which is preliminary data.</text>
</comment>
<organism evidence="2 3">
    <name type="scientific">Eucalyptus globulus</name>
    <name type="common">Tasmanian blue gum</name>
    <dbReference type="NCBI Taxonomy" id="34317"/>
    <lineage>
        <taxon>Eukaryota</taxon>
        <taxon>Viridiplantae</taxon>
        <taxon>Streptophyta</taxon>
        <taxon>Embryophyta</taxon>
        <taxon>Tracheophyta</taxon>
        <taxon>Spermatophyta</taxon>
        <taxon>Magnoliopsida</taxon>
        <taxon>eudicotyledons</taxon>
        <taxon>Gunneridae</taxon>
        <taxon>Pentapetalae</taxon>
        <taxon>rosids</taxon>
        <taxon>malvids</taxon>
        <taxon>Myrtales</taxon>
        <taxon>Myrtaceae</taxon>
        <taxon>Myrtoideae</taxon>
        <taxon>Eucalypteae</taxon>
        <taxon>Eucalyptus</taxon>
    </lineage>
</organism>
<sequence>MASEKAVFGKETGMSSNQANCAAQEHKSEGGASSSNFGKVLVERALFGSRRRRGKKSVSEAAKTLPSRLSKVSLAEDHKTKV</sequence>
<evidence type="ECO:0000313" key="2">
    <source>
        <dbReference type="EMBL" id="KAL3727775.1"/>
    </source>
</evidence>
<reference evidence="2 3" key="1">
    <citation type="submission" date="2024-11" db="EMBL/GenBank/DDBJ databases">
        <title>Chromosome-level genome assembly of Eucalyptus globulus Labill. provides insights into its genome evolution.</title>
        <authorList>
            <person name="Li X."/>
        </authorList>
    </citation>
    <scope>NUCLEOTIDE SEQUENCE [LARGE SCALE GENOMIC DNA]</scope>
    <source>
        <strain evidence="2">CL2024</strain>
        <tissue evidence="2">Fresh tender leaves</tissue>
    </source>
</reference>
<feature type="region of interest" description="Disordered" evidence="1">
    <location>
        <begin position="1"/>
        <end position="35"/>
    </location>
</feature>
<dbReference type="AlphaFoldDB" id="A0ABD3JJP8"/>
<dbReference type="EMBL" id="JBJKBG010000008">
    <property type="protein sequence ID" value="KAL3727775.1"/>
    <property type="molecule type" value="Genomic_DNA"/>
</dbReference>